<dbReference type="InterPro" id="IPR003103">
    <property type="entry name" value="BAG_domain"/>
</dbReference>
<feature type="region of interest" description="Disordered" evidence="1">
    <location>
        <begin position="73"/>
        <end position="99"/>
    </location>
</feature>
<evidence type="ECO:0000259" key="2">
    <source>
        <dbReference type="PROSITE" id="PS51035"/>
    </source>
</evidence>
<feature type="domain" description="BAG" evidence="2">
    <location>
        <begin position="363"/>
        <end position="440"/>
    </location>
</feature>
<dbReference type="GeneID" id="116302465"/>
<feature type="region of interest" description="Disordered" evidence="1">
    <location>
        <begin position="1"/>
        <end position="41"/>
    </location>
</feature>
<dbReference type="GO" id="GO:0051087">
    <property type="term" value="F:protein-folding chaperone binding"/>
    <property type="evidence" value="ECO:0007669"/>
    <property type="project" value="InterPro"/>
</dbReference>
<keyword evidence="4" id="KW-0489">Methyltransferase</keyword>
<dbReference type="PROSITE" id="PS51035">
    <property type="entry name" value="BAG"/>
    <property type="match status" value="1"/>
</dbReference>
<sequence length="442" mass="50989">MSRQIPIFVEPGYETTFNESRRSSDPMGGDTRHGRHLRFDDTPRIEEEFEDATNRFFEKNLRRRHNDFPDPAYCERDFQSHSPPRHQERPFRRGLNPSDFFFESPSRRRGHFDEMIQRMMREDSDSFDFSEPEFGNFHVEKTTGKRHSPEVTRKNHGKVTKTPSAPVSGERNKGKFGRQSSNPSSGSAYIVDDGEFVDIPVVVSKDEKAERKVGKDEKEKLEKNEAKDESVTQENARGEVTENEKDEIKRESENDSELEIKSYVDTTEEKNNDHKEGKAKIDDNNEKKDVESQGNVQSEKSKSEQETEGNQMPQESQQNAQMPESQQHTQIPLESQQNAEVPLESQQNAEVPLESQQNAQLSKIKIIEDELKNVVEKVRVFEPNGSKENNKEYLWLEEKLMRILMGLDAIEANGSKEIRGARKAVVKRVQKTLNELETKSVS</sequence>
<keyword evidence="4" id="KW-0808">Transferase</keyword>
<feature type="compositionally biased region" description="Basic and acidic residues" evidence="1">
    <location>
        <begin position="73"/>
        <end position="91"/>
    </location>
</feature>
<evidence type="ECO:0000313" key="3">
    <source>
        <dbReference type="Proteomes" id="UP000515163"/>
    </source>
</evidence>
<dbReference type="InterPro" id="IPR036533">
    <property type="entry name" value="BAG_dom_sf"/>
</dbReference>
<dbReference type="SUPFAM" id="SSF63491">
    <property type="entry name" value="BAG domain"/>
    <property type="match status" value="1"/>
</dbReference>
<dbReference type="GO" id="GO:0032259">
    <property type="term" value="P:methylation"/>
    <property type="evidence" value="ECO:0007669"/>
    <property type="project" value="UniProtKB-KW"/>
</dbReference>
<accession>A0A6P8ILX8</accession>
<protein>
    <submittedName>
        <fullName evidence="4">Probable methyltransferase PMT27 isoform X1</fullName>
    </submittedName>
</protein>
<feature type="compositionally biased region" description="Polar residues" evidence="1">
    <location>
        <begin position="178"/>
        <end position="187"/>
    </location>
</feature>
<feature type="compositionally biased region" description="Basic and acidic residues" evidence="1">
    <location>
        <begin position="204"/>
        <end position="291"/>
    </location>
</feature>
<evidence type="ECO:0000313" key="4">
    <source>
        <dbReference type="RefSeq" id="XP_031567620.1"/>
    </source>
</evidence>
<dbReference type="Proteomes" id="UP000515163">
    <property type="component" value="Unplaced"/>
</dbReference>
<proteinExistence type="predicted"/>
<dbReference type="Pfam" id="PF02179">
    <property type="entry name" value="BAG"/>
    <property type="match status" value="1"/>
</dbReference>
<name>A0A6P8ILX8_ACTTE</name>
<dbReference type="RefSeq" id="XP_031567620.1">
    <property type="nucleotide sequence ID" value="XM_031711760.1"/>
</dbReference>
<dbReference type="SMART" id="SM00264">
    <property type="entry name" value="BAG"/>
    <property type="match status" value="1"/>
</dbReference>
<feature type="compositionally biased region" description="Basic and acidic residues" evidence="1">
    <location>
        <begin position="138"/>
        <end position="153"/>
    </location>
</feature>
<feature type="region of interest" description="Disordered" evidence="1">
    <location>
        <begin position="124"/>
        <end position="359"/>
    </location>
</feature>
<dbReference type="Gene3D" id="1.20.58.120">
    <property type="entry name" value="BAG domain"/>
    <property type="match status" value="1"/>
</dbReference>
<dbReference type="GO" id="GO:0008168">
    <property type="term" value="F:methyltransferase activity"/>
    <property type="evidence" value="ECO:0007669"/>
    <property type="project" value="UniProtKB-KW"/>
</dbReference>
<dbReference type="KEGG" id="aten:116302465"/>
<feature type="compositionally biased region" description="Polar residues" evidence="1">
    <location>
        <begin position="308"/>
        <end position="359"/>
    </location>
</feature>
<gene>
    <name evidence="4" type="primary">LOC116302465</name>
</gene>
<keyword evidence="3" id="KW-1185">Reference proteome</keyword>
<dbReference type="InParanoid" id="A0A6P8ILX8"/>
<dbReference type="AlphaFoldDB" id="A0A6P8ILX8"/>
<organism evidence="3 4">
    <name type="scientific">Actinia tenebrosa</name>
    <name type="common">Australian red waratah sea anemone</name>
    <dbReference type="NCBI Taxonomy" id="6105"/>
    <lineage>
        <taxon>Eukaryota</taxon>
        <taxon>Metazoa</taxon>
        <taxon>Cnidaria</taxon>
        <taxon>Anthozoa</taxon>
        <taxon>Hexacorallia</taxon>
        <taxon>Actiniaria</taxon>
        <taxon>Actiniidae</taxon>
        <taxon>Actinia</taxon>
    </lineage>
</organism>
<dbReference type="OrthoDB" id="333905at2759"/>
<evidence type="ECO:0000256" key="1">
    <source>
        <dbReference type="SAM" id="MobiDB-lite"/>
    </source>
</evidence>
<reference evidence="4" key="1">
    <citation type="submission" date="2025-08" db="UniProtKB">
        <authorList>
            <consortium name="RefSeq"/>
        </authorList>
    </citation>
    <scope>IDENTIFICATION</scope>
    <source>
        <tissue evidence="4">Tentacle</tissue>
    </source>
</reference>